<accession>Q726G2</accession>
<dbReference type="OrthoDB" id="9799154at2"/>
<gene>
    <name evidence="1" type="ordered locus">DVU_3146</name>
</gene>
<dbReference type="PATRIC" id="fig|882.5.peg.2852"/>
<dbReference type="EnsemblBacteria" id="AAS97616">
    <property type="protein sequence ID" value="AAS97616"/>
    <property type="gene ID" value="DVU_3146"/>
</dbReference>
<protein>
    <submittedName>
        <fullName evidence="1">Uncharacterized protein</fullName>
    </submittedName>
</protein>
<dbReference type="KEGG" id="dvu:DVU_3146"/>
<organism evidence="1 2">
    <name type="scientific">Nitratidesulfovibrio vulgaris (strain ATCC 29579 / DSM 644 / CCUG 34227 / NCIMB 8303 / VKM B-1760 / Hildenborough)</name>
    <name type="common">Desulfovibrio vulgaris</name>
    <dbReference type="NCBI Taxonomy" id="882"/>
    <lineage>
        <taxon>Bacteria</taxon>
        <taxon>Pseudomonadati</taxon>
        <taxon>Thermodesulfobacteriota</taxon>
        <taxon>Desulfovibrionia</taxon>
        <taxon>Desulfovibrionales</taxon>
        <taxon>Desulfovibrionaceae</taxon>
        <taxon>Nitratidesulfovibrio</taxon>
    </lineage>
</organism>
<reference evidence="1 2" key="1">
    <citation type="journal article" date="2004" name="Nat. Biotechnol.">
        <title>The genome sequence of the anaerobic, sulfate-reducing bacterium Desulfovibrio vulgaris Hildenborough.</title>
        <authorList>
            <person name="Heidelberg J.F."/>
            <person name="Seshadri R."/>
            <person name="Haveman S.A."/>
            <person name="Hemme C.L."/>
            <person name="Paulsen I.T."/>
            <person name="Kolonay J.F."/>
            <person name="Eisen J.A."/>
            <person name="Ward N."/>
            <person name="Methe B."/>
            <person name="Brinkac L.M."/>
            <person name="Daugherty S.C."/>
            <person name="Deboy R.T."/>
            <person name="Dodson R.J."/>
            <person name="Durkin A.S."/>
            <person name="Madupu R."/>
            <person name="Nelson W.C."/>
            <person name="Sullivan S.A."/>
            <person name="Fouts D."/>
            <person name="Haft D.H."/>
            <person name="Selengut J."/>
            <person name="Peterson J.D."/>
            <person name="Davidsen T.M."/>
            <person name="Zafar N."/>
            <person name="Zhou L."/>
            <person name="Radune D."/>
            <person name="Dimitrov G."/>
            <person name="Hance M."/>
            <person name="Tran K."/>
            <person name="Khouri H."/>
            <person name="Gill J."/>
            <person name="Utterback T.R."/>
            <person name="Feldblyum T.V."/>
            <person name="Wall J.D."/>
            <person name="Voordouw G."/>
            <person name="Fraser C.M."/>
        </authorList>
    </citation>
    <scope>NUCLEOTIDE SEQUENCE [LARGE SCALE GENOMIC DNA]</scope>
    <source>
        <strain evidence="2">ATCC 29579 / DSM 644 / NCIMB 8303 / VKM B-1760 / Hildenborough</strain>
    </source>
</reference>
<dbReference type="AlphaFoldDB" id="Q726G2"/>
<dbReference type="HOGENOM" id="CLU_104985_0_0_7"/>
<evidence type="ECO:0000313" key="2">
    <source>
        <dbReference type="Proteomes" id="UP000002194"/>
    </source>
</evidence>
<sequence length="257" mass="28328">MVPVCRCKPVCRGLPVQTSPSPGTGRRMAIGRTVARCRRAHAGASVPAPMSRVSWQPCCRPAPQAVRRGHSNPTSMHPTRTSCLTHLTESPECGSGLRAYTIDAVHDGEVVGRLRGFVIHYHSLDMVGDLAGVSHDDLREAVEAVRFAMASTHDAPVSYVDVLLVAPKARGGDVARQLLERSWLYGDCGVSLLRPCPLQFCIDWLRPEDRALLGRVRIGGDPKRSLESLERFYARVGYGRLPATDFWWRMLPARLPV</sequence>
<dbReference type="EMBL" id="AE017285">
    <property type="protein sequence ID" value="AAS97616.1"/>
    <property type="molecule type" value="Genomic_DNA"/>
</dbReference>
<dbReference type="Proteomes" id="UP000002194">
    <property type="component" value="Chromosome"/>
</dbReference>
<proteinExistence type="predicted"/>
<name>Q726G2_NITV2</name>
<dbReference type="PaxDb" id="882-DVU_3146"/>
<evidence type="ECO:0000313" key="1">
    <source>
        <dbReference type="EMBL" id="AAS97616.1"/>
    </source>
</evidence>
<keyword evidence="2" id="KW-1185">Reference proteome</keyword>